<gene>
    <name evidence="2" type="ORF">LCGC14_0391820</name>
</gene>
<protein>
    <submittedName>
        <fullName evidence="2">Uncharacterized protein</fullName>
    </submittedName>
</protein>
<evidence type="ECO:0000313" key="2">
    <source>
        <dbReference type="EMBL" id="KKN74381.1"/>
    </source>
</evidence>
<dbReference type="EMBL" id="LAZR01000328">
    <property type="protein sequence ID" value="KKN74381.1"/>
    <property type="molecule type" value="Genomic_DNA"/>
</dbReference>
<proteinExistence type="predicted"/>
<keyword evidence="1" id="KW-0812">Transmembrane</keyword>
<dbReference type="AlphaFoldDB" id="A0A0F9VLM7"/>
<reference evidence="2" key="1">
    <citation type="journal article" date="2015" name="Nature">
        <title>Complex archaea that bridge the gap between prokaryotes and eukaryotes.</title>
        <authorList>
            <person name="Spang A."/>
            <person name="Saw J.H."/>
            <person name="Jorgensen S.L."/>
            <person name="Zaremba-Niedzwiedzka K."/>
            <person name="Martijn J."/>
            <person name="Lind A.E."/>
            <person name="van Eijk R."/>
            <person name="Schleper C."/>
            <person name="Guy L."/>
            <person name="Ettema T.J."/>
        </authorList>
    </citation>
    <scope>NUCLEOTIDE SEQUENCE</scope>
</reference>
<keyword evidence="1" id="KW-1133">Transmembrane helix</keyword>
<evidence type="ECO:0000256" key="1">
    <source>
        <dbReference type="SAM" id="Phobius"/>
    </source>
</evidence>
<comment type="caution">
    <text evidence="2">The sequence shown here is derived from an EMBL/GenBank/DDBJ whole genome shotgun (WGS) entry which is preliminary data.</text>
</comment>
<keyword evidence="1" id="KW-0472">Membrane</keyword>
<feature type="transmembrane region" description="Helical" evidence="1">
    <location>
        <begin position="6"/>
        <end position="28"/>
    </location>
</feature>
<organism evidence="2">
    <name type="scientific">marine sediment metagenome</name>
    <dbReference type="NCBI Taxonomy" id="412755"/>
    <lineage>
        <taxon>unclassified sequences</taxon>
        <taxon>metagenomes</taxon>
        <taxon>ecological metagenomes</taxon>
    </lineage>
</organism>
<accession>A0A0F9VLM7</accession>
<name>A0A0F9VLM7_9ZZZZ</name>
<sequence>MNGDRAGPLFFLLGLITVFTIWLAVAVLTEDAPPTASPQPQGAAQGWALEEELPVARPRAGGSSVWQSTLDQVVAGSNPVPPHLTEPARPPFVWDYQLGPGLHGPPITRAEAQRHLYNACQGPGCGWWVGVMVEI</sequence>